<evidence type="ECO:0000313" key="2">
    <source>
        <dbReference type="EMBL" id="SHO54045.1"/>
    </source>
</evidence>
<dbReference type="SUPFAM" id="SSF55729">
    <property type="entry name" value="Acyl-CoA N-acyltransferases (Nat)"/>
    <property type="match status" value="1"/>
</dbReference>
<dbReference type="InterPro" id="IPR016181">
    <property type="entry name" value="Acyl_CoA_acyltransferase"/>
</dbReference>
<dbReference type="Proteomes" id="UP000184612">
    <property type="component" value="Unassembled WGS sequence"/>
</dbReference>
<dbReference type="Pfam" id="PF13527">
    <property type="entry name" value="Acetyltransf_9"/>
    <property type="match status" value="1"/>
</dbReference>
<dbReference type="GO" id="GO:0030649">
    <property type="term" value="P:aminoglycoside antibiotic catabolic process"/>
    <property type="evidence" value="ECO:0007669"/>
    <property type="project" value="TreeGrafter"/>
</dbReference>
<dbReference type="STRING" id="1121345.SAMN02745217_04484"/>
<dbReference type="Gene3D" id="3.40.630.30">
    <property type="match status" value="1"/>
</dbReference>
<dbReference type="PANTHER" id="PTHR37817">
    <property type="entry name" value="N-ACETYLTRANSFERASE EIS"/>
    <property type="match status" value="1"/>
</dbReference>
<dbReference type="AlphaFoldDB" id="A0A1M7YN53"/>
<protein>
    <submittedName>
        <fullName evidence="2">Predicted acetyltransferase</fullName>
    </submittedName>
</protein>
<accession>A0A1M7YN53</accession>
<evidence type="ECO:0000313" key="3">
    <source>
        <dbReference type="Proteomes" id="UP000184612"/>
    </source>
</evidence>
<evidence type="ECO:0000259" key="1">
    <source>
        <dbReference type="PROSITE" id="PS51186"/>
    </source>
</evidence>
<keyword evidence="2" id="KW-0808">Transferase</keyword>
<feature type="domain" description="N-acetyltransferase" evidence="1">
    <location>
        <begin position="2"/>
        <end position="156"/>
    </location>
</feature>
<dbReference type="OrthoDB" id="2063981at2"/>
<dbReference type="GO" id="GO:0034069">
    <property type="term" value="F:aminoglycoside N-acetyltransferase activity"/>
    <property type="evidence" value="ECO:0007669"/>
    <property type="project" value="TreeGrafter"/>
</dbReference>
<dbReference type="EMBL" id="FRFD01000017">
    <property type="protein sequence ID" value="SHO54045.1"/>
    <property type="molecule type" value="Genomic_DNA"/>
</dbReference>
<dbReference type="PANTHER" id="PTHR37817:SF1">
    <property type="entry name" value="N-ACETYLTRANSFERASE EIS"/>
    <property type="match status" value="1"/>
</dbReference>
<sequence length="386" mass="44225">MICCRRANKEEYEDIIDFINYVFSQDQCPHDFKKLLPKLYADGKNYADYHYLIMEEGKIKALVCAMPISYRMGKSSLKACCIGVVSVHPYARSKGYMKELMGYVIEEIKDQGYQYIFLGGQRQRYEYFGFEPSGIRIEFEVTDTNIRHCLKELDTSQVKLVPLEEDSLIKKAYSLYEKQKNQAIRETEEFYDILCSWQGKPYAVLLDSEFIGYLALGQDGRISEFLLEDADYYPYVLKALFSFAGKGKHIFAASPLERDKINVLIQIAESFRVITCESYRILDWEAVIRAFLEAKAAAEPLVEGSITLAVDETILEITVKENEPSVHSEDKEPDLNLTALEATALLFSAAGEIRLPQYCKRLNADKRNCIKSWFPLPLTAQANDCC</sequence>
<keyword evidence="3" id="KW-1185">Reference proteome</keyword>
<reference evidence="2 3" key="1">
    <citation type="submission" date="2016-12" db="EMBL/GenBank/DDBJ databases">
        <authorList>
            <person name="Song W.-J."/>
            <person name="Kurnit D.M."/>
        </authorList>
    </citation>
    <scope>NUCLEOTIDE SEQUENCE [LARGE SCALE GENOMIC DNA]</scope>
    <source>
        <strain evidence="2 3">DSM 12503</strain>
    </source>
</reference>
<organism evidence="2 3">
    <name type="scientific">Anaerocolumna xylanovorans DSM 12503</name>
    <dbReference type="NCBI Taxonomy" id="1121345"/>
    <lineage>
        <taxon>Bacteria</taxon>
        <taxon>Bacillati</taxon>
        <taxon>Bacillota</taxon>
        <taxon>Clostridia</taxon>
        <taxon>Lachnospirales</taxon>
        <taxon>Lachnospiraceae</taxon>
        <taxon>Anaerocolumna</taxon>
    </lineage>
</organism>
<dbReference type="InterPro" id="IPR000182">
    <property type="entry name" value="GNAT_dom"/>
</dbReference>
<name>A0A1M7YN53_9FIRM</name>
<dbReference type="CDD" id="cd04301">
    <property type="entry name" value="NAT_SF"/>
    <property type="match status" value="1"/>
</dbReference>
<gene>
    <name evidence="2" type="ORF">SAMN02745217_04484</name>
</gene>
<proteinExistence type="predicted"/>
<dbReference type="RefSeq" id="WP_073591110.1">
    <property type="nucleotide sequence ID" value="NZ_FRFD01000017.1"/>
</dbReference>
<dbReference type="PROSITE" id="PS51186">
    <property type="entry name" value="GNAT"/>
    <property type="match status" value="1"/>
</dbReference>
<dbReference type="InterPro" id="IPR051554">
    <property type="entry name" value="Acetyltransferase_Eis"/>
</dbReference>